<evidence type="ECO:0000256" key="11">
    <source>
        <dbReference type="ARBA" id="ARBA00023027"/>
    </source>
</evidence>
<keyword evidence="6" id="KW-0679">Respiratory chain</keyword>
<keyword evidence="12 17" id="KW-0496">Mitochondrion</keyword>
<evidence type="ECO:0000256" key="8">
    <source>
        <dbReference type="ARBA" id="ARBA00022967"/>
    </source>
</evidence>
<geneLocation type="mitochondrion" evidence="17"/>
<comment type="similarity">
    <text evidence="2">Belongs to the complex I subunit 6 family.</text>
</comment>
<keyword evidence="13 16" id="KW-0472">Membrane</keyword>
<protein>
    <recommendedName>
        <fullName evidence="4">NADH-ubiquinone oxidoreductase chain 6</fullName>
        <ecNumber evidence="3">7.1.1.2</ecNumber>
    </recommendedName>
    <alternativeName>
        <fullName evidence="14">NADH dehydrogenase subunit 6</fullName>
    </alternativeName>
</protein>
<evidence type="ECO:0000256" key="12">
    <source>
        <dbReference type="ARBA" id="ARBA00023128"/>
    </source>
</evidence>
<evidence type="ECO:0000256" key="10">
    <source>
        <dbReference type="ARBA" id="ARBA00022989"/>
    </source>
</evidence>
<dbReference type="EC" id="7.1.1.2" evidence="3"/>
<evidence type="ECO:0000256" key="1">
    <source>
        <dbReference type="ARBA" id="ARBA00004225"/>
    </source>
</evidence>
<dbReference type="PANTHER" id="PTHR11435:SF1">
    <property type="entry name" value="NADH-UBIQUINONE OXIDOREDUCTASE CHAIN 6"/>
    <property type="match status" value="1"/>
</dbReference>
<gene>
    <name evidence="17" type="primary">nad6</name>
</gene>
<dbReference type="GO" id="GO:0031966">
    <property type="term" value="C:mitochondrial membrane"/>
    <property type="evidence" value="ECO:0007669"/>
    <property type="project" value="UniProtKB-SubCell"/>
</dbReference>
<dbReference type="AlphaFoldDB" id="A0A346RH98"/>
<proteinExistence type="inferred from homology"/>
<dbReference type="EMBL" id="MG193404">
    <property type="protein sequence ID" value="AXS65445.1"/>
    <property type="molecule type" value="Genomic_DNA"/>
</dbReference>
<keyword evidence="11" id="KW-0520">NAD</keyword>
<dbReference type="PANTHER" id="PTHR11435">
    <property type="entry name" value="NADH UBIQUINONE OXIDOREDUCTASE SUBUNIT ND6"/>
    <property type="match status" value="1"/>
</dbReference>
<evidence type="ECO:0000256" key="6">
    <source>
        <dbReference type="ARBA" id="ARBA00022660"/>
    </source>
</evidence>
<evidence type="ECO:0000256" key="4">
    <source>
        <dbReference type="ARBA" id="ARBA00021095"/>
    </source>
</evidence>
<accession>A0A346RH98</accession>
<keyword evidence="8" id="KW-1278">Translocase</keyword>
<dbReference type="GO" id="GO:0008137">
    <property type="term" value="F:NADH dehydrogenase (ubiquinone) activity"/>
    <property type="evidence" value="ECO:0007669"/>
    <property type="project" value="UniProtKB-EC"/>
</dbReference>
<evidence type="ECO:0000313" key="17">
    <source>
        <dbReference type="EMBL" id="AXS65445.1"/>
    </source>
</evidence>
<evidence type="ECO:0000256" key="2">
    <source>
        <dbReference type="ARBA" id="ARBA00005698"/>
    </source>
</evidence>
<feature type="transmembrane region" description="Helical" evidence="16">
    <location>
        <begin position="78"/>
        <end position="95"/>
    </location>
</feature>
<sequence length="152" mass="18058">MKILIIMMMMTSMMFMFMKHPLSVGSMLLIQTIFTSLLTSFFLLNSWFSYILFLVMIGGMLVLFIYMTSIASNEMFKFSFKMLLIILMFPSFMFIPEFSHKILTFNIYYSLQKYFSYPNNILLLLMIIYLFITLIAIVKIINIKKGPLRQKY</sequence>
<keyword evidence="7 16" id="KW-0812">Transmembrane</keyword>
<organism evidence="17">
    <name type="scientific">Coleoptera sp. 20 KM-2017</name>
    <dbReference type="NCBI Taxonomy" id="2219324"/>
    <lineage>
        <taxon>Eukaryota</taxon>
        <taxon>Metazoa</taxon>
        <taxon>Ecdysozoa</taxon>
        <taxon>Arthropoda</taxon>
        <taxon>Hexapoda</taxon>
        <taxon>Insecta</taxon>
        <taxon>Pterygota</taxon>
        <taxon>Neoptera</taxon>
        <taxon>Endopterygota</taxon>
        <taxon>Coleoptera</taxon>
    </lineage>
</organism>
<evidence type="ECO:0000256" key="14">
    <source>
        <dbReference type="ARBA" id="ARBA00031019"/>
    </source>
</evidence>
<evidence type="ECO:0000256" key="9">
    <source>
        <dbReference type="ARBA" id="ARBA00022982"/>
    </source>
</evidence>
<evidence type="ECO:0000256" key="16">
    <source>
        <dbReference type="SAM" id="Phobius"/>
    </source>
</evidence>
<name>A0A346RH98_9COLE</name>
<keyword evidence="5" id="KW-0813">Transport</keyword>
<comment type="catalytic activity">
    <reaction evidence="15">
        <text>a ubiquinone + NADH + 5 H(+)(in) = a ubiquinol + NAD(+) + 4 H(+)(out)</text>
        <dbReference type="Rhea" id="RHEA:29091"/>
        <dbReference type="Rhea" id="RHEA-COMP:9565"/>
        <dbReference type="Rhea" id="RHEA-COMP:9566"/>
        <dbReference type="ChEBI" id="CHEBI:15378"/>
        <dbReference type="ChEBI" id="CHEBI:16389"/>
        <dbReference type="ChEBI" id="CHEBI:17976"/>
        <dbReference type="ChEBI" id="CHEBI:57540"/>
        <dbReference type="ChEBI" id="CHEBI:57945"/>
        <dbReference type="EC" id="7.1.1.2"/>
    </reaction>
</comment>
<evidence type="ECO:0000256" key="3">
    <source>
        <dbReference type="ARBA" id="ARBA00012944"/>
    </source>
</evidence>
<evidence type="ECO:0000256" key="7">
    <source>
        <dbReference type="ARBA" id="ARBA00022692"/>
    </source>
</evidence>
<reference evidence="17" key="1">
    <citation type="journal article" date="2018" name="J. ISSAAS">
        <title>The contribution of mitochondrial metagenomics to large-scale data mining and phylogenetic analysis of Coleoptera.</title>
        <authorList>
            <person name="Miller K."/>
            <person name="Linard B."/>
            <person name="Motyka M."/>
            <person name="Bocek M."/>
            <person name="Vogler A.P."/>
        </authorList>
    </citation>
    <scope>NUCLEOTIDE SEQUENCE</scope>
</reference>
<evidence type="ECO:0000256" key="5">
    <source>
        <dbReference type="ARBA" id="ARBA00022448"/>
    </source>
</evidence>
<feature type="transmembrane region" description="Helical" evidence="16">
    <location>
        <begin position="121"/>
        <end position="141"/>
    </location>
</feature>
<feature type="transmembrane region" description="Helical" evidence="16">
    <location>
        <begin position="48"/>
        <end position="66"/>
    </location>
</feature>
<keyword evidence="9" id="KW-0249">Electron transport</keyword>
<keyword evidence="10 16" id="KW-1133">Transmembrane helix</keyword>
<evidence type="ECO:0000256" key="15">
    <source>
        <dbReference type="ARBA" id="ARBA00049551"/>
    </source>
</evidence>
<dbReference type="InterPro" id="IPR050269">
    <property type="entry name" value="ComplexI_Subunit6"/>
</dbReference>
<evidence type="ECO:0000256" key="13">
    <source>
        <dbReference type="ARBA" id="ARBA00023136"/>
    </source>
</evidence>
<comment type="subcellular location">
    <subcellularLocation>
        <location evidence="1">Mitochondrion membrane</location>
        <topology evidence="1">Multi-pass membrane protein</topology>
    </subcellularLocation>
</comment>